<keyword evidence="4" id="KW-0106">Calcium</keyword>
<evidence type="ECO:0000256" key="5">
    <source>
        <dbReference type="ARBA" id="ARBA00023180"/>
    </source>
</evidence>
<evidence type="ECO:0000256" key="1">
    <source>
        <dbReference type="ARBA" id="ARBA00001913"/>
    </source>
</evidence>
<dbReference type="PANTHER" id="PTHR10342:SF264">
    <property type="entry name" value="MIP05773P-RELATED"/>
    <property type="match status" value="1"/>
</dbReference>
<comment type="cofactor">
    <cofactor evidence="1">
        <name>Ca(2+)</name>
        <dbReference type="ChEBI" id="CHEBI:29108"/>
    </cofactor>
</comment>
<dbReference type="SUPFAM" id="SSF53649">
    <property type="entry name" value="Alkaline phosphatase-like"/>
    <property type="match status" value="1"/>
</dbReference>
<organism evidence="7">
    <name type="scientific">Timema tahoe</name>
    <dbReference type="NCBI Taxonomy" id="61484"/>
    <lineage>
        <taxon>Eukaryota</taxon>
        <taxon>Metazoa</taxon>
        <taxon>Ecdysozoa</taxon>
        <taxon>Arthropoda</taxon>
        <taxon>Hexapoda</taxon>
        <taxon>Insecta</taxon>
        <taxon>Pterygota</taxon>
        <taxon>Neoptera</taxon>
        <taxon>Polyneoptera</taxon>
        <taxon>Phasmatodea</taxon>
        <taxon>Timematodea</taxon>
        <taxon>Timematoidea</taxon>
        <taxon>Timematidae</taxon>
        <taxon>Timema</taxon>
    </lineage>
</organism>
<dbReference type="Gene3D" id="3.40.720.10">
    <property type="entry name" value="Alkaline Phosphatase, subunit A"/>
    <property type="match status" value="2"/>
</dbReference>
<proteinExistence type="inferred from homology"/>
<comment type="similarity">
    <text evidence="2">Belongs to the sulfatase family.</text>
</comment>
<evidence type="ECO:0000256" key="3">
    <source>
        <dbReference type="ARBA" id="ARBA00022723"/>
    </source>
</evidence>
<dbReference type="GO" id="GO:0008484">
    <property type="term" value="F:sulfuric ester hydrolase activity"/>
    <property type="evidence" value="ECO:0007669"/>
    <property type="project" value="InterPro"/>
</dbReference>
<evidence type="ECO:0000256" key="2">
    <source>
        <dbReference type="ARBA" id="ARBA00008779"/>
    </source>
</evidence>
<dbReference type="PANTHER" id="PTHR10342">
    <property type="entry name" value="ARYLSULFATASE"/>
    <property type="match status" value="1"/>
</dbReference>
<dbReference type="Gene3D" id="3.30.1120.10">
    <property type="match status" value="1"/>
</dbReference>
<evidence type="ECO:0000259" key="6">
    <source>
        <dbReference type="Pfam" id="PF00884"/>
    </source>
</evidence>
<feature type="domain" description="Sulfatase N-terminal" evidence="6">
    <location>
        <begin position="217"/>
        <end position="473"/>
    </location>
</feature>
<dbReference type="EMBL" id="OE002037">
    <property type="protein sequence ID" value="CAD7458030.1"/>
    <property type="molecule type" value="Genomic_DNA"/>
</dbReference>
<gene>
    <name evidence="7" type="ORF">TTEB3V08_LOCUS6017</name>
</gene>
<keyword evidence="3" id="KW-0479">Metal-binding</keyword>
<dbReference type="InterPro" id="IPR000917">
    <property type="entry name" value="Sulfatase_N"/>
</dbReference>
<keyword evidence="5" id="KW-0325">Glycoprotein</keyword>
<accession>A0A7R9IGM6</accession>
<dbReference type="AlphaFoldDB" id="A0A7R9IGM6"/>
<evidence type="ECO:0000313" key="7">
    <source>
        <dbReference type="EMBL" id="CAD7458030.1"/>
    </source>
</evidence>
<dbReference type="InterPro" id="IPR047115">
    <property type="entry name" value="ARSB"/>
</dbReference>
<dbReference type="Pfam" id="PF00884">
    <property type="entry name" value="Sulfatase"/>
    <property type="match status" value="1"/>
</dbReference>
<evidence type="ECO:0000256" key="4">
    <source>
        <dbReference type="ARBA" id="ARBA00022837"/>
    </source>
</evidence>
<name>A0A7R9IGM6_9NEOP</name>
<reference evidence="7" key="1">
    <citation type="submission" date="2020-11" db="EMBL/GenBank/DDBJ databases">
        <authorList>
            <person name="Tran Van P."/>
        </authorList>
    </citation>
    <scope>NUCLEOTIDE SEQUENCE</scope>
</reference>
<sequence>MLGMQGASLLSAEPRGLPPGKLLPEYLRELGYTNRAVGKWNLGFYKRELTPTYRGFDSHLGYWTNHVSYYDYIHQSQVSGAALLGSTIFSKVALLEYSIFYKVALLGSTIFSKVALLEYSIFYKVALLGSTIFYKVALLGSTIFSKVALLEYSIFSNVALLGSSSFSKVALLEYSIFYKVALLGSSIFYKVALLGSTIFYKVASSKDDELNGFDLRHNLSLAKHLAGSYATDVFTDEAVRTISTHDVTEPLFLYVAHQAPHAGNKGKLLEAPQEVINKFSHIADPNRRTYAGELCGFKHCVCFTLWHEYFFFSTAPYPFWLYAHLQIIRLVVKVDLLSLPTKIERSSMNVAAMVSKLDESVGRIMGALQRKGMLGDSIIVFISDNGAPTKGESPNWGSNYPLRGVSTFMFCHRWKSAEKNLLFEYSCIKDTLWEGGVRVLGLVWSPLLQQTPRVSNQVMHVTDWLPTLYTAAGGIPPLNGLDGVDQWDAIVYNLPSQRTEVLMNIDEKKRTAAIRFQNYKLIIGSSGAAFDKHFGETWTTSSSPPYNSSAITNSKAGTAIAELYRSLYRQATSALHLPYLRSEATLLCTPRSPGFSCDPAITKQSCLYDVDHDPCETDNIAETYPNIVQQLRGLLVRHRQSLVPQGNLPTVPFSANPSIWGDIWTNWGSGGEVG</sequence>
<protein>
    <recommendedName>
        <fullName evidence="6">Sulfatase N-terminal domain-containing protein</fullName>
    </recommendedName>
</protein>
<dbReference type="GO" id="GO:0046872">
    <property type="term" value="F:metal ion binding"/>
    <property type="evidence" value="ECO:0007669"/>
    <property type="project" value="UniProtKB-KW"/>
</dbReference>
<dbReference type="InterPro" id="IPR017850">
    <property type="entry name" value="Alkaline_phosphatase_core_sf"/>
</dbReference>